<evidence type="ECO:0008006" key="3">
    <source>
        <dbReference type="Google" id="ProtNLM"/>
    </source>
</evidence>
<gene>
    <name evidence="1" type="ORF">SAMN05661099_0016</name>
</gene>
<protein>
    <recommendedName>
        <fullName evidence="3">Nucleotidyltransferase</fullName>
    </recommendedName>
</protein>
<accession>A0A1T4ZWF4</accession>
<evidence type="ECO:0000313" key="2">
    <source>
        <dbReference type="Proteomes" id="UP000189981"/>
    </source>
</evidence>
<dbReference type="STRING" id="572036.SAMN05661099_0016"/>
<proteinExistence type="predicted"/>
<dbReference type="Proteomes" id="UP000189981">
    <property type="component" value="Unassembled WGS sequence"/>
</dbReference>
<evidence type="ECO:0000313" key="1">
    <source>
        <dbReference type="EMBL" id="SKB27111.1"/>
    </source>
</evidence>
<keyword evidence="2" id="KW-1185">Reference proteome</keyword>
<name>A0A1T4ZWF4_9SPHI</name>
<dbReference type="AlphaFoldDB" id="A0A1T4ZWF4"/>
<organism evidence="1 2">
    <name type="scientific">Daejeonella lutea</name>
    <dbReference type="NCBI Taxonomy" id="572036"/>
    <lineage>
        <taxon>Bacteria</taxon>
        <taxon>Pseudomonadati</taxon>
        <taxon>Bacteroidota</taxon>
        <taxon>Sphingobacteriia</taxon>
        <taxon>Sphingobacteriales</taxon>
        <taxon>Sphingobacteriaceae</taxon>
        <taxon>Daejeonella</taxon>
    </lineage>
</organism>
<dbReference type="EMBL" id="FUYR01000001">
    <property type="protein sequence ID" value="SKB27111.1"/>
    <property type="molecule type" value="Genomic_DNA"/>
</dbReference>
<sequence>MPTLDYTRRLSSLQNRRFDKELNESTLTKSFSASNLPEDIKYLIESMQPIGDKYNAKTITAANNVQKHLERDFNLHFNRAYRTQGSVMTGTNIEVHSDFDLLTVIDRYFYPQSQPVNPYTASDPNVDICEMRKQATEIMKAEYKIVDDTGDKCISIENQNLNRKVDIVFCYWYHSEKFNETNNDHYKGVYLYDFKKQIKHRDFPFATINNVNHKGDNTHDGFRRGVRLLKTLRADCEVELKMLKSFQLTSIAYSMENSSLMYSTGSELQIAKNLSAEMKLLIDDPIKRKAVLSPNGIERPLAKDEVVADMIRLKQDLDVLIEDASKDIANSYFVQRSILAY</sequence>
<reference evidence="2" key="1">
    <citation type="submission" date="2017-02" db="EMBL/GenBank/DDBJ databases">
        <authorList>
            <person name="Varghese N."/>
            <person name="Submissions S."/>
        </authorList>
    </citation>
    <scope>NUCLEOTIDE SEQUENCE [LARGE SCALE GENOMIC DNA]</scope>
    <source>
        <strain evidence="2">DSM 22385</strain>
    </source>
</reference>